<dbReference type="PROSITE" id="PS00154">
    <property type="entry name" value="ATPASE_E1_E2"/>
    <property type="match status" value="1"/>
</dbReference>
<feature type="transmembrane region" description="Helical" evidence="12">
    <location>
        <begin position="217"/>
        <end position="237"/>
    </location>
</feature>
<dbReference type="InterPro" id="IPR018303">
    <property type="entry name" value="ATPase_P-typ_P_site"/>
</dbReference>
<comment type="similarity">
    <text evidence="2 12">Belongs to the cation transport ATPase (P-type) (TC 3.A.3) family. Type IB subfamily.</text>
</comment>
<dbReference type="PRINTS" id="PR00943">
    <property type="entry name" value="CUATPASE"/>
</dbReference>
<dbReference type="Pfam" id="PF00403">
    <property type="entry name" value="HMA"/>
    <property type="match status" value="1"/>
</dbReference>
<keyword evidence="7" id="KW-1278">Translocase</keyword>
<dbReference type="PANTHER" id="PTHR43520">
    <property type="entry name" value="ATP7, ISOFORM B"/>
    <property type="match status" value="1"/>
</dbReference>
<keyword evidence="6 12" id="KW-0067">ATP-binding</keyword>
<evidence type="ECO:0000313" key="16">
    <source>
        <dbReference type="Proteomes" id="UP000234433"/>
    </source>
</evidence>
<dbReference type="Gene3D" id="3.30.70.100">
    <property type="match status" value="1"/>
</dbReference>
<keyword evidence="15" id="KW-0378">Hydrolase</keyword>
<dbReference type="Gene3D" id="2.70.150.10">
    <property type="entry name" value="Calcium-transporting ATPase, cytoplasmic transduction domain A"/>
    <property type="match status" value="1"/>
</dbReference>
<dbReference type="InterPro" id="IPR036412">
    <property type="entry name" value="HAD-like_sf"/>
</dbReference>
<evidence type="ECO:0000256" key="6">
    <source>
        <dbReference type="ARBA" id="ARBA00022840"/>
    </source>
</evidence>
<feature type="transmembrane region" description="Helical" evidence="12">
    <location>
        <begin position="115"/>
        <end position="132"/>
    </location>
</feature>
<dbReference type="Proteomes" id="UP000234433">
    <property type="component" value="Unassembled WGS sequence"/>
</dbReference>
<keyword evidence="5 12" id="KW-0547">Nucleotide-binding</keyword>
<evidence type="ECO:0000256" key="13">
    <source>
        <dbReference type="SAM" id="MobiDB-lite"/>
    </source>
</evidence>
<dbReference type="Pfam" id="PF00702">
    <property type="entry name" value="Hydrolase"/>
    <property type="match status" value="1"/>
</dbReference>
<evidence type="ECO:0000256" key="8">
    <source>
        <dbReference type="ARBA" id="ARBA00022989"/>
    </source>
</evidence>
<dbReference type="NCBIfam" id="TIGR01511">
    <property type="entry name" value="ATPase-IB1_Cu"/>
    <property type="match status" value="1"/>
</dbReference>
<dbReference type="PROSITE" id="PS50846">
    <property type="entry name" value="HMA_2"/>
    <property type="match status" value="1"/>
</dbReference>
<dbReference type="InterPro" id="IPR023299">
    <property type="entry name" value="ATPase_P-typ_cyto_dom_N"/>
</dbReference>
<dbReference type="GO" id="GO:0043682">
    <property type="term" value="F:P-type divalent copper transporter activity"/>
    <property type="evidence" value="ECO:0007669"/>
    <property type="project" value="TreeGrafter"/>
</dbReference>
<feature type="compositionally biased region" description="Acidic residues" evidence="13">
    <location>
        <begin position="96"/>
        <end position="105"/>
    </location>
</feature>
<dbReference type="SUPFAM" id="SSF81653">
    <property type="entry name" value="Calcium ATPase, transduction domain A"/>
    <property type="match status" value="1"/>
</dbReference>
<feature type="domain" description="HMA" evidence="14">
    <location>
        <begin position="20"/>
        <end position="84"/>
    </location>
</feature>
<dbReference type="Gene3D" id="3.40.50.1000">
    <property type="entry name" value="HAD superfamily/HAD-like"/>
    <property type="match status" value="1"/>
</dbReference>
<evidence type="ECO:0000256" key="7">
    <source>
        <dbReference type="ARBA" id="ARBA00022967"/>
    </source>
</evidence>
<gene>
    <name evidence="15" type="ORF">BANT918_03324</name>
</gene>
<dbReference type="InterPro" id="IPR027256">
    <property type="entry name" value="P-typ_ATPase_IB"/>
</dbReference>
<feature type="transmembrane region" description="Helical" evidence="12">
    <location>
        <begin position="374"/>
        <end position="395"/>
    </location>
</feature>
<dbReference type="EMBL" id="FXZD01000023">
    <property type="protein sequence ID" value="SMY05253.1"/>
    <property type="molecule type" value="Genomic_DNA"/>
</dbReference>
<dbReference type="InterPro" id="IPR008250">
    <property type="entry name" value="ATPase_P-typ_transduc_dom_A_sf"/>
</dbReference>
<evidence type="ECO:0000256" key="3">
    <source>
        <dbReference type="ARBA" id="ARBA00022692"/>
    </source>
</evidence>
<name>A0A2H1KZR5_9MICO</name>
<feature type="region of interest" description="Disordered" evidence="13">
    <location>
        <begin position="84"/>
        <end position="106"/>
    </location>
</feature>
<dbReference type="InterPro" id="IPR006121">
    <property type="entry name" value="HMA_dom"/>
</dbReference>
<evidence type="ECO:0000256" key="10">
    <source>
        <dbReference type="ARBA" id="ARBA00049360"/>
    </source>
</evidence>
<reference evidence="15 16" key="1">
    <citation type="submission" date="2017-03" db="EMBL/GenBank/DDBJ databases">
        <authorList>
            <person name="Afonso C.L."/>
            <person name="Miller P.J."/>
            <person name="Scott M.A."/>
            <person name="Spackman E."/>
            <person name="Goraichik I."/>
            <person name="Dimitrov K.M."/>
            <person name="Suarez D.L."/>
            <person name="Swayne D.E."/>
        </authorList>
    </citation>
    <scope>NUCLEOTIDE SEQUENCE [LARGE SCALE GENOMIC DNA]</scope>
    <source>
        <strain evidence="15 16">CNRZ 918</strain>
    </source>
</reference>
<dbReference type="InterPro" id="IPR044492">
    <property type="entry name" value="P_typ_ATPase_HD_dom"/>
</dbReference>
<protein>
    <recommendedName>
        <fullName evidence="11">Cation-transporting P-type ATPase B</fullName>
    </recommendedName>
</protein>
<evidence type="ECO:0000256" key="2">
    <source>
        <dbReference type="ARBA" id="ARBA00006024"/>
    </source>
</evidence>
<dbReference type="InterPro" id="IPR001757">
    <property type="entry name" value="P_typ_ATPase"/>
</dbReference>
<feature type="transmembrane region" description="Helical" evidence="12">
    <location>
        <begin position="714"/>
        <end position="730"/>
    </location>
</feature>
<comment type="catalytic activity">
    <reaction evidence="10">
        <text>ATP + H2O = ADP + phosphate + H(+)</text>
        <dbReference type="Rhea" id="RHEA:13065"/>
        <dbReference type="ChEBI" id="CHEBI:15377"/>
        <dbReference type="ChEBI" id="CHEBI:15378"/>
        <dbReference type="ChEBI" id="CHEBI:30616"/>
        <dbReference type="ChEBI" id="CHEBI:43474"/>
        <dbReference type="ChEBI" id="CHEBI:456216"/>
    </reaction>
</comment>
<dbReference type="CDD" id="cd02094">
    <property type="entry name" value="P-type_ATPase_Cu-like"/>
    <property type="match status" value="1"/>
</dbReference>
<proteinExistence type="inferred from homology"/>
<dbReference type="InterPro" id="IPR036163">
    <property type="entry name" value="HMA_dom_sf"/>
</dbReference>
<keyword evidence="12" id="KW-1003">Cell membrane</keyword>
<sequence length="783" mass="81046">MASIRKEKAMTANNTSTGVAGIELQIGGMTCASCANRIEKKLNKLDGVTASVNYATEKASVTGPDDLDPQALIAEVEKTGYTAALPTRAKGPGDSSGEEGESSEDAELRSLRQRLIGSAVLAVPVIAMAMIPALQFDYWGFASLVLAAPVVVWAGWPFHKAAWMNLRHGAATMDTLISVGTSAAMIWSIIALFFGTAGRPGVTHVFELTISRSDGLGNIYLEVAAGVITFILMGRYFEKRSKRRAGTALRALLEMGAKEVSVLRDGAEQRVSVDELTVGDEFVVRPGEKIATDGTIASGNSAIDASMLTGESVPVEVSEGDPVTGATVNAGGRLVVKATRVGADTQLAHMAKMVEDAQSGKAEIQRLADRVSGVFVPIAIAIAVAALGAWIGAGFPLSAGFTAAVAVLIIACPCALGLATPTALLVGTGRGAQMGVLIKGPETLESTRKVDTIVLDKTGTVTTGKMTLTDVIAADGVDRAELLRLAGGLEDYSEHPIAQAIATGATTEVGDLPAPESFENIEGKGVQGVIDGHAVLAGRESLLADWSIHLGDDLRVAKQAAEAEGKTAIAIAWDGAARGVLVVSDQIKPTSAQAIAQFKELGLTPVLLTGDNQAVAEQVAAEVGIEKVIAEVMPKDKVDVVARLQDEGKVVAMVGDGVNDAPALAQADLGLAMGTGTDVAIEAADITLVRGDLRAAADAIRLARRTLRTIKTNLFWAFAYNAAAIPLAAFGLLNPMLAGAAMALSSVFVVSNSLRLRTFKARADDDRAPAPAGPAPAREPVNA</sequence>
<keyword evidence="8 12" id="KW-1133">Transmembrane helix</keyword>
<dbReference type="Gene3D" id="3.40.1110.10">
    <property type="entry name" value="Calcium-transporting ATPase, cytoplasmic domain N"/>
    <property type="match status" value="1"/>
</dbReference>
<dbReference type="SUPFAM" id="SSF81665">
    <property type="entry name" value="Calcium ATPase, transmembrane domain M"/>
    <property type="match status" value="1"/>
</dbReference>
<dbReference type="CDD" id="cd00371">
    <property type="entry name" value="HMA"/>
    <property type="match status" value="1"/>
</dbReference>
<dbReference type="NCBIfam" id="TIGR01494">
    <property type="entry name" value="ATPase_P-type"/>
    <property type="match status" value="1"/>
</dbReference>
<keyword evidence="3 12" id="KW-0812">Transmembrane</keyword>
<evidence type="ECO:0000313" key="15">
    <source>
        <dbReference type="EMBL" id="SMY05253.1"/>
    </source>
</evidence>
<feature type="transmembrane region" description="Helical" evidence="12">
    <location>
        <begin position="401"/>
        <end position="426"/>
    </location>
</feature>
<evidence type="ECO:0000256" key="12">
    <source>
        <dbReference type="RuleBase" id="RU362081"/>
    </source>
</evidence>
<organism evidence="15 16">
    <name type="scientific">Brevibacterium antiquum CNRZ 918</name>
    <dbReference type="NCBI Taxonomy" id="1255637"/>
    <lineage>
        <taxon>Bacteria</taxon>
        <taxon>Bacillati</taxon>
        <taxon>Actinomycetota</taxon>
        <taxon>Actinomycetes</taxon>
        <taxon>Micrococcales</taxon>
        <taxon>Brevibacteriaceae</taxon>
        <taxon>Brevibacterium</taxon>
    </lineage>
</organism>
<dbReference type="PRINTS" id="PR00119">
    <property type="entry name" value="CATATPASE"/>
</dbReference>
<dbReference type="PROSITE" id="PS01047">
    <property type="entry name" value="HMA_1"/>
    <property type="match status" value="1"/>
</dbReference>
<dbReference type="InterPro" id="IPR023298">
    <property type="entry name" value="ATPase_P-typ_TM_dom_sf"/>
</dbReference>
<dbReference type="InterPro" id="IPR017969">
    <property type="entry name" value="Heavy-metal-associated_CS"/>
</dbReference>
<dbReference type="SUPFAM" id="SSF55008">
    <property type="entry name" value="HMA, heavy metal-associated domain"/>
    <property type="match status" value="1"/>
</dbReference>
<dbReference type="SFLD" id="SFLDG00002">
    <property type="entry name" value="C1.7:_P-type_atpase_like"/>
    <property type="match status" value="1"/>
</dbReference>
<dbReference type="GO" id="GO:0055070">
    <property type="term" value="P:copper ion homeostasis"/>
    <property type="evidence" value="ECO:0007669"/>
    <property type="project" value="TreeGrafter"/>
</dbReference>
<dbReference type="InterPro" id="IPR023214">
    <property type="entry name" value="HAD_sf"/>
</dbReference>
<evidence type="ECO:0000256" key="11">
    <source>
        <dbReference type="ARBA" id="ARBA00074171"/>
    </source>
</evidence>
<dbReference type="FunFam" id="3.30.70.100:FF:000005">
    <property type="entry name" value="Copper-exporting P-type ATPase A"/>
    <property type="match status" value="1"/>
</dbReference>
<comment type="subcellular location">
    <subcellularLocation>
        <location evidence="1">Cell membrane</location>
        <topology evidence="1">Multi-pass membrane protein</topology>
    </subcellularLocation>
</comment>
<evidence type="ECO:0000256" key="4">
    <source>
        <dbReference type="ARBA" id="ARBA00022723"/>
    </source>
</evidence>
<dbReference type="Pfam" id="PF00122">
    <property type="entry name" value="E1-E2_ATPase"/>
    <property type="match status" value="1"/>
</dbReference>
<accession>A0A2H1KZR5</accession>
<dbReference type="AlphaFoldDB" id="A0A2H1KZR5"/>
<keyword evidence="4 12" id="KW-0479">Metal-binding</keyword>
<dbReference type="SFLD" id="SFLDF00027">
    <property type="entry name" value="p-type_atpase"/>
    <property type="match status" value="1"/>
</dbReference>
<feature type="transmembrane region" description="Helical" evidence="12">
    <location>
        <begin position="736"/>
        <end position="754"/>
    </location>
</feature>
<dbReference type="GO" id="GO:0005886">
    <property type="term" value="C:plasma membrane"/>
    <property type="evidence" value="ECO:0007669"/>
    <property type="project" value="UniProtKB-SubCell"/>
</dbReference>
<dbReference type="GO" id="GO:0016887">
    <property type="term" value="F:ATP hydrolysis activity"/>
    <property type="evidence" value="ECO:0007669"/>
    <property type="project" value="InterPro"/>
</dbReference>
<keyword evidence="9 12" id="KW-0472">Membrane</keyword>
<feature type="transmembrane region" description="Helical" evidence="12">
    <location>
        <begin position="138"/>
        <end position="156"/>
    </location>
</feature>
<evidence type="ECO:0000256" key="9">
    <source>
        <dbReference type="ARBA" id="ARBA00023136"/>
    </source>
</evidence>
<dbReference type="FunFam" id="2.70.150.10:FF:000002">
    <property type="entry name" value="Copper-transporting ATPase 1, putative"/>
    <property type="match status" value="1"/>
</dbReference>
<evidence type="ECO:0000259" key="14">
    <source>
        <dbReference type="PROSITE" id="PS50846"/>
    </source>
</evidence>
<dbReference type="SUPFAM" id="SSF56784">
    <property type="entry name" value="HAD-like"/>
    <property type="match status" value="1"/>
</dbReference>
<dbReference type="SFLD" id="SFLDS00003">
    <property type="entry name" value="Haloacid_Dehalogenase"/>
    <property type="match status" value="1"/>
</dbReference>
<evidence type="ECO:0000256" key="5">
    <source>
        <dbReference type="ARBA" id="ARBA00022741"/>
    </source>
</evidence>
<dbReference type="NCBIfam" id="TIGR01525">
    <property type="entry name" value="ATPase-IB_hvy"/>
    <property type="match status" value="1"/>
</dbReference>
<feature type="transmembrane region" description="Helical" evidence="12">
    <location>
        <begin position="176"/>
        <end position="197"/>
    </location>
</feature>
<evidence type="ECO:0000256" key="1">
    <source>
        <dbReference type="ARBA" id="ARBA00004651"/>
    </source>
</evidence>
<dbReference type="PANTHER" id="PTHR43520:SF8">
    <property type="entry name" value="P-TYPE CU(+) TRANSPORTER"/>
    <property type="match status" value="1"/>
</dbReference>
<dbReference type="InterPro" id="IPR059000">
    <property type="entry name" value="ATPase_P-type_domA"/>
</dbReference>
<dbReference type="GO" id="GO:0005524">
    <property type="term" value="F:ATP binding"/>
    <property type="evidence" value="ECO:0007669"/>
    <property type="project" value="UniProtKB-UniRule"/>
</dbReference>
<dbReference type="GO" id="GO:0005507">
    <property type="term" value="F:copper ion binding"/>
    <property type="evidence" value="ECO:0007669"/>
    <property type="project" value="TreeGrafter"/>
</dbReference>